<sequence length="139" mass="15243">MLWKLSHREQQGGISEHSPRGASSSRLLSLVYFFLPEVTGGRGMAVTILLLLLLHLVTLGLSFGSGIRLFTGRGSSPLCWLGFQAAGYFGLPCLSLMNQPQHLQEIWALPRRAQLHQGHSQRLNNVGPGEHLPHTQVVG</sequence>
<proteinExistence type="predicted"/>
<dbReference type="EMBL" id="JAULJE010000001">
    <property type="protein sequence ID" value="KAK1346364.1"/>
    <property type="molecule type" value="Genomic_DNA"/>
</dbReference>
<dbReference type="EMBL" id="JAULJE010000001">
    <property type="protein sequence ID" value="KAK1346363.1"/>
    <property type="molecule type" value="Genomic_DNA"/>
</dbReference>
<evidence type="ECO:0000256" key="1">
    <source>
        <dbReference type="SAM" id="MobiDB-lite"/>
    </source>
</evidence>
<keyword evidence="5" id="KW-1185">Reference proteome</keyword>
<evidence type="ECO:0000313" key="3">
    <source>
        <dbReference type="EMBL" id="KAK1346363.1"/>
    </source>
</evidence>
<dbReference type="Proteomes" id="UP001177744">
    <property type="component" value="Unassembled WGS sequence"/>
</dbReference>
<evidence type="ECO:0000256" key="2">
    <source>
        <dbReference type="SAM" id="Phobius"/>
    </source>
</evidence>
<name>A0AA40LWB7_CNENI</name>
<protein>
    <submittedName>
        <fullName evidence="3">Uncharacterized protein</fullName>
    </submittedName>
</protein>
<accession>A0AA40LWB7</accession>
<organism evidence="3 5">
    <name type="scientific">Cnephaeus nilssonii</name>
    <name type="common">Northern bat</name>
    <name type="synonym">Eptesicus nilssonii</name>
    <dbReference type="NCBI Taxonomy" id="3371016"/>
    <lineage>
        <taxon>Eukaryota</taxon>
        <taxon>Metazoa</taxon>
        <taxon>Chordata</taxon>
        <taxon>Craniata</taxon>
        <taxon>Vertebrata</taxon>
        <taxon>Euteleostomi</taxon>
        <taxon>Mammalia</taxon>
        <taxon>Eutheria</taxon>
        <taxon>Laurasiatheria</taxon>
        <taxon>Chiroptera</taxon>
        <taxon>Yangochiroptera</taxon>
        <taxon>Vespertilionidae</taxon>
        <taxon>Cnephaeus</taxon>
    </lineage>
</organism>
<evidence type="ECO:0000313" key="5">
    <source>
        <dbReference type="Proteomes" id="UP001177744"/>
    </source>
</evidence>
<keyword evidence="2" id="KW-0812">Transmembrane</keyword>
<keyword evidence="2" id="KW-0472">Membrane</keyword>
<comment type="caution">
    <text evidence="3">The sequence shown here is derived from an EMBL/GenBank/DDBJ whole genome shotgun (WGS) entry which is preliminary data.</text>
</comment>
<gene>
    <name evidence="3" type="ORF">QTO34_000217</name>
    <name evidence="4" type="ORF">QTO34_000218</name>
</gene>
<feature type="transmembrane region" description="Helical" evidence="2">
    <location>
        <begin position="43"/>
        <end position="63"/>
    </location>
</feature>
<evidence type="ECO:0000313" key="4">
    <source>
        <dbReference type="EMBL" id="KAK1346364.1"/>
    </source>
</evidence>
<keyword evidence="2" id="KW-1133">Transmembrane helix</keyword>
<feature type="region of interest" description="Disordered" evidence="1">
    <location>
        <begin position="1"/>
        <end position="21"/>
    </location>
</feature>
<reference evidence="3" key="1">
    <citation type="submission" date="2023-06" db="EMBL/GenBank/DDBJ databases">
        <title>Reference genome for the Northern bat (Eptesicus nilssonii), a most northern bat species.</title>
        <authorList>
            <person name="Laine V.N."/>
            <person name="Pulliainen A.T."/>
            <person name="Lilley T.M."/>
        </authorList>
    </citation>
    <scope>NUCLEOTIDE SEQUENCE</scope>
    <source>
        <strain evidence="3">BLF_Eptnil</strain>
        <tissue evidence="3">Kidney</tissue>
    </source>
</reference>
<dbReference type="AlphaFoldDB" id="A0AA40LWB7"/>
<feature type="compositionally biased region" description="Basic and acidic residues" evidence="1">
    <location>
        <begin position="1"/>
        <end position="10"/>
    </location>
</feature>